<evidence type="ECO:0000256" key="9">
    <source>
        <dbReference type="ARBA" id="ARBA00023160"/>
    </source>
</evidence>
<dbReference type="UniPathway" id="UPA00094"/>
<dbReference type="NCBIfam" id="NF005589">
    <property type="entry name" value="PRK07314.1"/>
    <property type="match status" value="1"/>
</dbReference>
<dbReference type="GO" id="GO:0004315">
    <property type="term" value="F:3-oxoacyl-[acyl-carrier-protein] synthase activity"/>
    <property type="evidence" value="ECO:0007669"/>
    <property type="project" value="UniProtKB-UniRule"/>
</dbReference>
<dbReference type="GO" id="GO:0005829">
    <property type="term" value="C:cytosol"/>
    <property type="evidence" value="ECO:0007669"/>
    <property type="project" value="TreeGrafter"/>
</dbReference>
<comment type="catalytic activity">
    <reaction evidence="12 14">
        <text>(9Z)-hexadecenoyl-[ACP] + malonyl-[ACP] + H(+) = 3-oxo-(11Z)-octadecenoyl-[ACP] + holo-[ACP] + CO2</text>
        <dbReference type="Rhea" id="RHEA:55040"/>
        <dbReference type="Rhea" id="RHEA-COMP:9623"/>
        <dbReference type="Rhea" id="RHEA-COMP:9685"/>
        <dbReference type="Rhea" id="RHEA-COMP:10800"/>
        <dbReference type="Rhea" id="RHEA-COMP:14074"/>
        <dbReference type="ChEBI" id="CHEBI:15378"/>
        <dbReference type="ChEBI" id="CHEBI:16526"/>
        <dbReference type="ChEBI" id="CHEBI:64479"/>
        <dbReference type="ChEBI" id="CHEBI:78449"/>
        <dbReference type="ChEBI" id="CHEBI:83989"/>
        <dbReference type="ChEBI" id="CHEBI:138538"/>
        <dbReference type="EC" id="2.3.1.179"/>
    </reaction>
</comment>
<evidence type="ECO:0000256" key="4">
    <source>
        <dbReference type="ARBA" id="ARBA00014657"/>
    </source>
</evidence>
<evidence type="ECO:0000256" key="2">
    <source>
        <dbReference type="ARBA" id="ARBA00008467"/>
    </source>
</evidence>
<dbReference type="InterPro" id="IPR017568">
    <property type="entry name" value="3-oxoacyl-ACP_synth-2"/>
</dbReference>
<evidence type="ECO:0000256" key="14">
    <source>
        <dbReference type="PIRNR" id="PIRNR000447"/>
    </source>
</evidence>
<keyword evidence="9 14" id="KW-0275">Fatty acid biosynthesis</keyword>
<accession>A0A136Q1J2</accession>
<sequence length="414" mass="44041">MGRRVVVTGLGILSPNGNSVQEAWENTKNGVNGIGPLTKAGAEGLPVHFAGELKNLDVLDHLEKKEARRLDEYAQFGVIAGDQAMADAGFEIGQEIPYDPYRFGVLVGSGIGGLDTMEKEVTKLNEKGFKRVNPLLIPMMIGNMASGQLAIKHKLHGYNTTITTACASGTHSIGDAYRMIRDGYMDAMLAGGSESPIKMLAISGFLGLHAVTTTEELDRASIPFDAERSGFVIAEGAGVIVLEEYEAAKKRGARIYAEIGGYGATSDAYHMTAPEPSGAALAKAMQFALDEAHLKPSEISYINAHGTSTELNDKTETMSIKSVFGEEAYKVAISSTKSMTGHALGAVGGIEAVYTVKAIEEGFIPPTINYKVPDPECDLDYTPNTGRKMDIQAALSDSLGFGGHNAVLLFKKAE</sequence>
<organism evidence="18 19">
    <name type="scientific">Christensenella minuta</name>
    <dbReference type="NCBI Taxonomy" id="626937"/>
    <lineage>
        <taxon>Bacteria</taxon>
        <taxon>Bacillati</taxon>
        <taxon>Bacillota</taxon>
        <taxon>Clostridia</taxon>
        <taxon>Christensenellales</taxon>
        <taxon>Christensenellaceae</taxon>
        <taxon>Christensenella</taxon>
    </lineage>
</organism>
<dbReference type="InterPro" id="IPR014031">
    <property type="entry name" value="Ketoacyl_synth_C"/>
</dbReference>
<keyword evidence="7" id="KW-0276">Fatty acid metabolism</keyword>
<dbReference type="OrthoDB" id="9808669at2"/>
<keyword evidence="5 14" id="KW-0444">Lipid biosynthesis</keyword>
<dbReference type="PIRSF" id="PIRSF000447">
    <property type="entry name" value="KAS_II"/>
    <property type="match status" value="1"/>
</dbReference>
<dbReference type="STRING" id="626937.HMPREF3293_02614"/>
<evidence type="ECO:0000256" key="16">
    <source>
        <dbReference type="RuleBase" id="RU003694"/>
    </source>
</evidence>
<evidence type="ECO:0000256" key="12">
    <source>
        <dbReference type="ARBA" id="ARBA00047318"/>
    </source>
</evidence>
<evidence type="ECO:0000256" key="15">
    <source>
        <dbReference type="PIRSR" id="PIRSR000447-1"/>
    </source>
</evidence>
<comment type="catalytic activity">
    <reaction evidence="13 14">
        <text>a fatty acyl-[ACP] + malonyl-[ACP] + H(+) = a 3-oxoacyl-[ACP] + holo-[ACP] + CO2</text>
        <dbReference type="Rhea" id="RHEA:22836"/>
        <dbReference type="Rhea" id="RHEA-COMP:9623"/>
        <dbReference type="Rhea" id="RHEA-COMP:9685"/>
        <dbReference type="Rhea" id="RHEA-COMP:9916"/>
        <dbReference type="Rhea" id="RHEA-COMP:14125"/>
        <dbReference type="ChEBI" id="CHEBI:15378"/>
        <dbReference type="ChEBI" id="CHEBI:16526"/>
        <dbReference type="ChEBI" id="CHEBI:64479"/>
        <dbReference type="ChEBI" id="CHEBI:78449"/>
        <dbReference type="ChEBI" id="CHEBI:78776"/>
        <dbReference type="ChEBI" id="CHEBI:138651"/>
    </reaction>
</comment>
<dbReference type="NCBIfam" id="TIGR03150">
    <property type="entry name" value="fabF"/>
    <property type="match status" value="1"/>
</dbReference>
<dbReference type="Pfam" id="PF00109">
    <property type="entry name" value="ketoacyl-synt"/>
    <property type="match status" value="1"/>
</dbReference>
<evidence type="ECO:0000313" key="19">
    <source>
        <dbReference type="Proteomes" id="UP000070366"/>
    </source>
</evidence>
<evidence type="ECO:0000256" key="11">
    <source>
        <dbReference type="ARBA" id="ARBA00024006"/>
    </source>
</evidence>
<dbReference type="PANTHER" id="PTHR11712:SF336">
    <property type="entry name" value="3-OXOACYL-[ACYL-CARRIER-PROTEIN] SYNTHASE, MITOCHONDRIAL"/>
    <property type="match status" value="1"/>
</dbReference>
<dbReference type="InterPro" id="IPR014030">
    <property type="entry name" value="Ketoacyl_synth_N"/>
</dbReference>
<feature type="active site" description="For beta-ketoacyl synthase activity" evidence="15">
    <location>
        <position position="166"/>
    </location>
</feature>
<dbReference type="SUPFAM" id="SSF53901">
    <property type="entry name" value="Thiolase-like"/>
    <property type="match status" value="2"/>
</dbReference>
<dbReference type="PATRIC" id="fig|626937.4.peg.2574"/>
<keyword evidence="10 14" id="KW-0012">Acyltransferase</keyword>
<evidence type="ECO:0000259" key="17">
    <source>
        <dbReference type="PROSITE" id="PS52004"/>
    </source>
</evidence>
<evidence type="ECO:0000256" key="6">
    <source>
        <dbReference type="ARBA" id="ARBA00022679"/>
    </source>
</evidence>
<dbReference type="Pfam" id="PF02801">
    <property type="entry name" value="Ketoacyl-synt_C"/>
    <property type="match status" value="1"/>
</dbReference>
<keyword evidence="8" id="KW-0443">Lipid metabolism</keyword>
<dbReference type="InterPro" id="IPR000794">
    <property type="entry name" value="Beta-ketoacyl_synthase"/>
</dbReference>
<gene>
    <name evidence="18" type="ORF">HMPREF3293_02614</name>
</gene>
<evidence type="ECO:0000313" key="18">
    <source>
        <dbReference type="EMBL" id="KXK64535.1"/>
    </source>
</evidence>
<dbReference type="InterPro" id="IPR020841">
    <property type="entry name" value="PKS_Beta-ketoAc_synthase_dom"/>
</dbReference>
<feature type="domain" description="Ketosynthase family 3 (KS3)" evidence="17">
    <location>
        <begin position="2"/>
        <end position="412"/>
    </location>
</feature>
<dbReference type="SMART" id="SM00825">
    <property type="entry name" value="PKS_KS"/>
    <property type="match status" value="1"/>
</dbReference>
<evidence type="ECO:0000256" key="1">
    <source>
        <dbReference type="ARBA" id="ARBA00005194"/>
    </source>
</evidence>
<dbReference type="CDD" id="cd00834">
    <property type="entry name" value="KAS_I_II"/>
    <property type="match status" value="1"/>
</dbReference>
<dbReference type="InterPro" id="IPR018201">
    <property type="entry name" value="Ketoacyl_synth_AS"/>
</dbReference>
<dbReference type="Gene3D" id="3.40.47.10">
    <property type="match status" value="1"/>
</dbReference>
<dbReference type="RefSeq" id="WP_066523302.1">
    <property type="nucleotide sequence ID" value="NZ_CABMOF010000015.1"/>
</dbReference>
<dbReference type="Proteomes" id="UP000070366">
    <property type="component" value="Unassembled WGS sequence"/>
</dbReference>
<evidence type="ECO:0000256" key="5">
    <source>
        <dbReference type="ARBA" id="ARBA00022516"/>
    </source>
</evidence>
<dbReference type="FunFam" id="3.40.47.10:FF:000018">
    <property type="entry name" value="3-oxoacyl-[acyl-carrier-protein] synthase 2"/>
    <property type="match status" value="1"/>
</dbReference>
<dbReference type="EMBL" id="LSZW01000064">
    <property type="protein sequence ID" value="KXK64535.1"/>
    <property type="molecule type" value="Genomic_DNA"/>
</dbReference>
<protein>
    <recommendedName>
        <fullName evidence="4 14">3-oxoacyl-[acyl-carrier-protein] synthase 2</fullName>
        <ecNumber evidence="3 14">2.3.1.179</ecNumber>
    </recommendedName>
</protein>
<evidence type="ECO:0000256" key="10">
    <source>
        <dbReference type="ARBA" id="ARBA00023315"/>
    </source>
</evidence>
<dbReference type="EC" id="2.3.1.179" evidence="3 14"/>
<evidence type="ECO:0000256" key="3">
    <source>
        <dbReference type="ARBA" id="ARBA00012356"/>
    </source>
</evidence>
<dbReference type="GO" id="GO:0030497">
    <property type="term" value="P:fatty acid elongation"/>
    <property type="evidence" value="ECO:0007669"/>
    <property type="project" value="UniProtKB-ARBA"/>
</dbReference>
<dbReference type="PANTHER" id="PTHR11712">
    <property type="entry name" value="POLYKETIDE SYNTHASE-RELATED"/>
    <property type="match status" value="1"/>
</dbReference>
<dbReference type="InterPro" id="IPR016039">
    <property type="entry name" value="Thiolase-like"/>
</dbReference>
<comment type="similarity">
    <text evidence="2 14 16">Belongs to the thiolase-like superfamily. Beta-ketoacyl-ACP synthases family.</text>
</comment>
<reference evidence="19" key="1">
    <citation type="submission" date="2016-02" db="EMBL/GenBank/DDBJ databases">
        <authorList>
            <person name="Mitreva M."/>
            <person name="Pepin K.H."/>
            <person name="Mihindukulasuriya K.A."/>
            <person name="Fulton R."/>
            <person name="Fronick C."/>
            <person name="O'Laughlin M."/>
            <person name="Miner T."/>
            <person name="Herter B."/>
            <person name="Rosa B.A."/>
            <person name="Cordes M."/>
            <person name="Tomlinson C."/>
            <person name="Wollam A."/>
            <person name="Palsikar V.B."/>
            <person name="Mardis E.R."/>
            <person name="Wilson R.K."/>
        </authorList>
    </citation>
    <scope>NUCLEOTIDE SEQUENCE [LARGE SCALE GENOMIC DNA]</scope>
    <source>
        <strain evidence="19">DSM 22607</strain>
    </source>
</reference>
<comment type="caution">
    <text evidence="18">The sequence shown here is derived from an EMBL/GenBank/DDBJ whole genome shotgun (WGS) entry which is preliminary data.</text>
</comment>
<keyword evidence="6 14" id="KW-0808">Transferase</keyword>
<dbReference type="PROSITE" id="PS00606">
    <property type="entry name" value="KS3_1"/>
    <property type="match status" value="1"/>
</dbReference>
<dbReference type="FunFam" id="3.40.47.10:FF:000029">
    <property type="entry name" value="3-oxoacyl-[acyl-carrier-protein] synthase 1"/>
    <property type="match status" value="1"/>
</dbReference>
<keyword evidence="19" id="KW-1185">Reference proteome</keyword>
<dbReference type="PROSITE" id="PS52004">
    <property type="entry name" value="KS3_2"/>
    <property type="match status" value="1"/>
</dbReference>
<evidence type="ECO:0000256" key="13">
    <source>
        <dbReference type="ARBA" id="ARBA00047659"/>
    </source>
</evidence>
<comment type="pathway">
    <text evidence="1 14">Lipid metabolism; fatty acid biosynthesis.</text>
</comment>
<comment type="function">
    <text evidence="11 14">Involved in the type II fatty acid elongation cycle. Catalyzes the elongation of a wide range of acyl-ACP by the addition of two carbons from malonyl-ACP to an acyl acceptor. Can efficiently catalyze the conversion of palmitoleoyl-ACP (cis-hexadec-9-enoyl-ACP) to cis-vaccenoyl-ACP (cis-octadec-11-enoyl-ACP), an essential step in the thermal regulation of fatty acid composition.</text>
</comment>
<proteinExistence type="inferred from homology"/>
<evidence type="ECO:0000256" key="8">
    <source>
        <dbReference type="ARBA" id="ARBA00023098"/>
    </source>
</evidence>
<dbReference type="AlphaFoldDB" id="A0A136Q1J2"/>
<dbReference type="KEGG" id="cmiu:B1H56_00400"/>
<evidence type="ECO:0000256" key="7">
    <source>
        <dbReference type="ARBA" id="ARBA00022832"/>
    </source>
</evidence>
<name>A0A136Q1J2_9FIRM</name>